<dbReference type="AlphaFoldDB" id="A0A7F5R2X8"/>
<proteinExistence type="predicted"/>
<sequence>MSFYSIITFVFSICLVAIAFGDSVQNGTPELANSPVAETRAETNNIRDCINPSATKSIVYTKTVTEPRRFLSYARKTVTYPSEGIGSQAITCIVVTDRAGTGGYASITNGGIGSTYVEISLRSAWNRELNFNIQLYVDE</sequence>
<accession>A0A7F5R2X8</accession>
<keyword evidence="1" id="KW-0732">Signal</keyword>
<dbReference type="GeneID" id="108740097"/>
<reference evidence="3" key="1">
    <citation type="submission" date="2025-08" db="UniProtKB">
        <authorList>
            <consortium name="RefSeq"/>
        </authorList>
    </citation>
    <scope>IDENTIFICATION</scope>
    <source>
        <tissue evidence="3">Entire body</tissue>
    </source>
</reference>
<keyword evidence="2" id="KW-1185">Reference proteome</keyword>
<dbReference type="KEGG" id="apln:108740097"/>
<dbReference type="RefSeq" id="XP_025829498.1">
    <property type="nucleotide sequence ID" value="XM_025973713.1"/>
</dbReference>
<name>A0A7F5R2X8_AGRPL</name>
<evidence type="ECO:0000313" key="3">
    <source>
        <dbReference type="RefSeq" id="XP_025829498.1"/>
    </source>
</evidence>
<dbReference type="InterPro" id="IPR031734">
    <property type="entry name" value="MBF2"/>
</dbReference>
<organism evidence="2 3">
    <name type="scientific">Agrilus planipennis</name>
    <name type="common">Emerald ash borer</name>
    <name type="synonym">Agrilus marcopoli</name>
    <dbReference type="NCBI Taxonomy" id="224129"/>
    <lineage>
        <taxon>Eukaryota</taxon>
        <taxon>Metazoa</taxon>
        <taxon>Ecdysozoa</taxon>
        <taxon>Arthropoda</taxon>
        <taxon>Hexapoda</taxon>
        <taxon>Insecta</taxon>
        <taxon>Pterygota</taxon>
        <taxon>Neoptera</taxon>
        <taxon>Endopterygota</taxon>
        <taxon>Coleoptera</taxon>
        <taxon>Polyphaga</taxon>
        <taxon>Elateriformia</taxon>
        <taxon>Buprestoidea</taxon>
        <taxon>Buprestidae</taxon>
        <taxon>Agrilinae</taxon>
        <taxon>Agrilus</taxon>
    </lineage>
</organism>
<evidence type="ECO:0000256" key="1">
    <source>
        <dbReference type="SAM" id="SignalP"/>
    </source>
</evidence>
<dbReference type="PANTHER" id="PTHR37685:SF1">
    <property type="entry name" value="GEO11136P1-RELATED"/>
    <property type="match status" value="1"/>
</dbReference>
<dbReference type="Proteomes" id="UP000192223">
    <property type="component" value="Unplaced"/>
</dbReference>
<feature type="chain" id="PRO_5028836972" evidence="1">
    <location>
        <begin position="22"/>
        <end position="139"/>
    </location>
</feature>
<gene>
    <name evidence="3" type="primary">LOC108740097</name>
</gene>
<evidence type="ECO:0000313" key="2">
    <source>
        <dbReference type="Proteomes" id="UP000192223"/>
    </source>
</evidence>
<dbReference type="OrthoDB" id="6774264at2759"/>
<dbReference type="Pfam" id="PF15868">
    <property type="entry name" value="MBF2"/>
    <property type="match status" value="1"/>
</dbReference>
<dbReference type="PANTHER" id="PTHR37685">
    <property type="entry name" value="GEO11136P1-RELATED"/>
    <property type="match status" value="1"/>
</dbReference>
<dbReference type="InParanoid" id="A0A7F5R2X8"/>
<protein>
    <submittedName>
        <fullName evidence="3">Uncharacterized protein LOC108740097</fullName>
    </submittedName>
</protein>
<feature type="signal peptide" evidence="1">
    <location>
        <begin position="1"/>
        <end position="21"/>
    </location>
</feature>